<dbReference type="GO" id="GO:1990281">
    <property type="term" value="C:efflux pump complex"/>
    <property type="evidence" value="ECO:0007669"/>
    <property type="project" value="TreeGrafter"/>
</dbReference>
<dbReference type="Gene3D" id="2.40.420.20">
    <property type="match status" value="1"/>
</dbReference>
<feature type="domain" description="CusB-like beta-barrel" evidence="4">
    <location>
        <begin position="193"/>
        <end position="266"/>
    </location>
</feature>
<dbReference type="AlphaFoldDB" id="A0A1F6T383"/>
<dbReference type="InterPro" id="IPR058637">
    <property type="entry name" value="YknX-like_C"/>
</dbReference>
<dbReference type="PANTHER" id="PTHR30469">
    <property type="entry name" value="MULTIDRUG RESISTANCE PROTEIN MDTA"/>
    <property type="match status" value="1"/>
</dbReference>
<sequence>MNLEAVTPLIRKYGLYALAGAVVLFLVTFLLLRARPAVPVVNPVRGPAVEAVYATGTVEPVRWAKIGPKATSRITAMLVKEGDVVKRGQVLGRLDDREARANVASLAAREEFLRDEEKRFKELFAKRLVSRQQYERAVSDHEQALESLNAARQVLADLSLVAPLDGTVLRQDGQVGEVVTNASVLFWVGEPDKLWVAADVDEEDIPRIQVGQRVLIKADAFPGQALVGEVAEITPKGDPVQKTYRVRVGLPADTPVKIGMTTEVNIVVREERNALLVPVTALVDGHLWVVRGGKARKIKVQTGIIGSQMLQVLSGVTEDDEVIVYPPATLKDGKSVRELAVP</sequence>
<dbReference type="Pfam" id="PF25917">
    <property type="entry name" value="BSH_RND"/>
    <property type="match status" value="1"/>
</dbReference>
<protein>
    <recommendedName>
        <fullName evidence="8">Efflux transporter periplasmic adaptor subunit</fullName>
    </recommendedName>
</protein>
<name>A0A1F6T383_9PROT</name>
<evidence type="ECO:0000256" key="1">
    <source>
        <dbReference type="ARBA" id="ARBA00009477"/>
    </source>
</evidence>
<dbReference type="Gene3D" id="2.40.30.170">
    <property type="match status" value="1"/>
</dbReference>
<evidence type="ECO:0000259" key="5">
    <source>
        <dbReference type="Pfam" id="PF25989"/>
    </source>
</evidence>
<accession>A0A1F6T383</accession>
<evidence type="ECO:0000313" key="7">
    <source>
        <dbReference type="Proteomes" id="UP000179334"/>
    </source>
</evidence>
<feature type="domain" description="YknX-like C-terminal permuted SH3-like" evidence="5">
    <location>
        <begin position="286"/>
        <end position="337"/>
    </location>
</feature>
<dbReference type="Gene3D" id="2.40.50.100">
    <property type="match status" value="1"/>
</dbReference>
<dbReference type="SUPFAM" id="SSF111369">
    <property type="entry name" value="HlyD-like secretion proteins"/>
    <property type="match status" value="1"/>
</dbReference>
<keyword evidence="2" id="KW-0472">Membrane</keyword>
<keyword evidence="2" id="KW-1133">Transmembrane helix</keyword>
<dbReference type="FunFam" id="2.40.30.170:FF:000010">
    <property type="entry name" value="Efflux RND transporter periplasmic adaptor subunit"/>
    <property type="match status" value="1"/>
</dbReference>
<dbReference type="InterPro" id="IPR006143">
    <property type="entry name" value="RND_pump_MFP"/>
</dbReference>
<evidence type="ECO:0000259" key="3">
    <source>
        <dbReference type="Pfam" id="PF25917"/>
    </source>
</evidence>
<dbReference type="EMBL" id="MFSR01000042">
    <property type="protein sequence ID" value="OGI39622.1"/>
    <property type="molecule type" value="Genomic_DNA"/>
</dbReference>
<dbReference type="PANTHER" id="PTHR30469:SF33">
    <property type="entry name" value="SLR1207 PROTEIN"/>
    <property type="match status" value="1"/>
</dbReference>
<proteinExistence type="inferred from homology"/>
<dbReference type="NCBIfam" id="TIGR01730">
    <property type="entry name" value="RND_mfp"/>
    <property type="match status" value="1"/>
</dbReference>
<reference evidence="6 7" key="1">
    <citation type="journal article" date="2016" name="Nat. Commun.">
        <title>Thousands of microbial genomes shed light on interconnected biogeochemical processes in an aquifer system.</title>
        <authorList>
            <person name="Anantharaman K."/>
            <person name="Brown C.T."/>
            <person name="Hug L.A."/>
            <person name="Sharon I."/>
            <person name="Castelle C.J."/>
            <person name="Probst A.J."/>
            <person name="Thomas B.C."/>
            <person name="Singh A."/>
            <person name="Wilkins M.J."/>
            <person name="Karaoz U."/>
            <person name="Brodie E.L."/>
            <person name="Williams K.H."/>
            <person name="Hubbard S.S."/>
            <person name="Banfield J.F."/>
        </authorList>
    </citation>
    <scope>NUCLEOTIDE SEQUENCE [LARGE SCALE GENOMIC DNA]</scope>
</reference>
<comment type="caution">
    <text evidence="6">The sequence shown here is derived from an EMBL/GenBank/DDBJ whole genome shotgun (WGS) entry which is preliminary data.</text>
</comment>
<evidence type="ECO:0000256" key="2">
    <source>
        <dbReference type="SAM" id="Phobius"/>
    </source>
</evidence>
<dbReference type="Pfam" id="PF25954">
    <property type="entry name" value="Beta-barrel_RND_2"/>
    <property type="match status" value="1"/>
</dbReference>
<evidence type="ECO:0000313" key="6">
    <source>
        <dbReference type="EMBL" id="OGI39622.1"/>
    </source>
</evidence>
<dbReference type="Pfam" id="PF25989">
    <property type="entry name" value="YknX_C"/>
    <property type="match status" value="1"/>
</dbReference>
<dbReference type="InterPro" id="IPR058792">
    <property type="entry name" value="Beta-barrel_RND_2"/>
</dbReference>
<dbReference type="InterPro" id="IPR058625">
    <property type="entry name" value="MdtA-like_BSH"/>
</dbReference>
<gene>
    <name evidence="6" type="ORF">A2V91_03830</name>
</gene>
<dbReference type="Gene3D" id="1.10.287.470">
    <property type="entry name" value="Helix hairpin bin"/>
    <property type="match status" value="1"/>
</dbReference>
<dbReference type="Proteomes" id="UP000179334">
    <property type="component" value="Unassembled WGS sequence"/>
</dbReference>
<feature type="transmembrane region" description="Helical" evidence="2">
    <location>
        <begin position="13"/>
        <end position="32"/>
    </location>
</feature>
<comment type="similarity">
    <text evidence="1">Belongs to the membrane fusion protein (MFP) (TC 8.A.1) family.</text>
</comment>
<evidence type="ECO:0008006" key="8">
    <source>
        <dbReference type="Google" id="ProtNLM"/>
    </source>
</evidence>
<dbReference type="GO" id="GO:0015562">
    <property type="term" value="F:efflux transmembrane transporter activity"/>
    <property type="evidence" value="ECO:0007669"/>
    <property type="project" value="TreeGrafter"/>
</dbReference>
<organism evidence="6 7">
    <name type="scientific">Candidatus Muproteobacteria bacterium RBG_16_64_10</name>
    <dbReference type="NCBI Taxonomy" id="1817757"/>
    <lineage>
        <taxon>Bacteria</taxon>
        <taxon>Pseudomonadati</taxon>
        <taxon>Pseudomonadota</taxon>
        <taxon>Candidatus Muproteobacteria</taxon>
    </lineage>
</organism>
<feature type="domain" description="Multidrug resistance protein MdtA-like barrel-sandwich hybrid" evidence="3">
    <location>
        <begin position="63"/>
        <end position="184"/>
    </location>
</feature>
<evidence type="ECO:0000259" key="4">
    <source>
        <dbReference type="Pfam" id="PF25954"/>
    </source>
</evidence>
<keyword evidence="2" id="KW-0812">Transmembrane</keyword>